<dbReference type="PANTHER" id="PTHR11228">
    <property type="entry name" value="RADICAL SAM DOMAIN PROTEIN"/>
    <property type="match status" value="1"/>
</dbReference>
<dbReference type="PANTHER" id="PTHR11228:SF34">
    <property type="entry name" value="TUNGSTEN-CONTAINING ALDEHYDE FERREDOXIN OXIDOREDUCTASE COFACTOR MODIFYING PROTEIN"/>
    <property type="match status" value="1"/>
</dbReference>
<dbReference type="Gene3D" id="3.20.20.70">
    <property type="entry name" value="Aldolase class I"/>
    <property type="match status" value="1"/>
</dbReference>
<dbReference type="CDD" id="cd01335">
    <property type="entry name" value="Radical_SAM"/>
    <property type="match status" value="1"/>
</dbReference>
<dbReference type="SFLD" id="SFLDS00029">
    <property type="entry name" value="Radical_SAM"/>
    <property type="match status" value="1"/>
</dbReference>
<evidence type="ECO:0008006" key="10">
    <source>
        <dbReference type="Google" id="ProtNLM"/>
    </source>
</evidence>
<evidence type="ECO:0000256" key="2">
    <source>
        <dbReference type="ARBA" id="ARBA00022691"/>
    </source>
</evidence>
<dbReference type="KEGG" id="bvv:BHK69_00525"/>
<feature type="domain" description="4Fe4S-binding SPASM" evidence="7">
    <location>
        <begin position="302"/>
        <end position="366"/>
    </location>
</feature>
<dbReference type="GO" id="GO:0046872">
    <property type="term" value="F:metal ion binding"/>
    <property type="evidence" value="ECO:0007669"/>
    <property type="project" value="UniProtKB-KW"/>
</dbReference>
<name>A0A1D7TVN7_9HYPH</name>
<dbReference type="RefSeq" id="WP_069688406.1">
    <property type="nucleotide sequence ID" value="NZ_CP017147.1"/>
</dbReference>
<comment type="cofactor">
    <cofactor evidence="1">
        <name>[4Fe-4S] cluster</name>
        <dbReference type="ChEBI" id="CHEBI:49883"/>
    </cofactor>
</comment>
<dbReference type="Pfam" id="PF13186">
    <property type="entry name" value="SPASM"/>
    <property type="match status" value="1"/>
</dbReference>
<evidence type="ECO:0000256" key="4">
    <source>
        <dbReference type="ARBA" id="ARBA00023004"/>
    </source>
</evidence>
<gene>
    <name evidence="8" type="ORF">BHK69_00525</name>
</gene>
<evidence type="ECO:0000259" key="7">
    <source>
        <dbReference type="Pfam" id="PF13186"/>
    </source>
</evidence>
<keyword evidence="2" id="KW-0949">S-adenosyl-L-methionine</keyword>
<feature type="domain" description="Radical SAM core" evidence="6">
    <location>
        <begin position="84"/>
        <end position="219"/>
    </location>
</feature>
<protein>
    <recommendedName>
        <fullName evidence="10">Radical SAM core domain-containing protein</fullName>
    </recommendedName>
</protein>
<keyword evidence="9" id="KW-1185">Reference proteome</keyword>
<dbReference type="EMBL" id="CP017147">
    <property type="protein sequence ID" value="AOO79181.1"/>
    <property type="molecule type" value="Genomic_DNA"/>
</dbReference>
<dbReference type="OrthoDB" id="9810775at2"/>
<dbReference type="Pfam" id="PF04055">
    <property type="entry name" value="Radical_SAM"/>
    <property type="match status" value="1"/>
</dbReference>
<dbReference type="InterPro" id="IPR050377">
    <property type="entry name" value="Radical_SAM_PqqE_MftC-like"/>
</dbReference>
<evidence type="ECO:0000259" key="6">
    <source>
        <dbReference type="Pfam" id="PF04055"/>
    </source>
</evidence>
<dbReference type="STRING" id="1526658.BHK69_00525"/>
<dbReference type="InterPro" id="IPR013785">
    <property type="entry name" value="Aldolase_TIM"/>
</dbReference>
<dbReference type="Proteomes" id="UP000094969">
    <property type="component" value="Chromosome"/>
</dbReference>
<evidence type="ECO:0000313" key="9">
    <source>
        <dbReference type="Proteomes" id="UP000094969"/>
    </source>
</evidence>
<evidence type="ECO:0000256" key="1">
    <source>
        <dbReference type="ARBA" id="ARBA00001966"/>
    </source>
</evidence>
<keyword evidence="5" id="KW-0411">Iron-sulfur</keyword>
<dbReference type="SUPFAM" id="SSF102114">
    <property type="entry name" value="Radical SAM enzymes"/>
    <property type="match status" value="1"/>
</dbReference>
<keyword evidence="4" id="KW-0408">Iron</keyword>
<dbReference type="GO" id="GO:0003824">
    <property type="term" value="F:catalytic activity"/>
    <property type="evidence" value="ECO:0007669"/>
    <property type="project" value="InterPro"/>
</dbReference>
<evidence type="ECO:0000313" key="8">
    <source>
        <dbReference type="EMBL" id="AOO79181.1"/>
    </source>
</evidence>
<evidence type="ECO:0000256" key="3">
    <source>
        <dbReference type="ARBA" id="ARBA00022723"/>
    </source>
</evidence>
<sequence>MTGAASAVVGRFEVAQGWPLQGGKYFCRHKYFCRQEQAWRMRQAEGRSAMATVQRQFNPEAKPMLHANTAQGAAPSPVWLWLDPTTRCNLACRLCYTKESHGKLDLDPADLEQALIKLKDSPALEVKTIHLNWRGEPLMNNRFHELLAVTRDIMPDVQLQWHTNGTMLTRKRARQLLEVKHRHKIFVSIDGGNALSHDLNRGEGTFLRTLRGLEILLEEAAGDEHVKVGVYQIDLGEPIESYDPAFLRLLERVDDHVKVTPLLPGGAHHDVASLSDLESDEKLHQRMMQDVNPKLPVPSGACFWAGHVMCLAPDGKVSICIISHGQHGVIGNLFEESAEQVLERGLAFRDRMETQGRCSVGHCKTCRKPVGQVYAKHRLAA</sequence>
<reference evidence="8 9" key="1">
    <citation type="journal article" date="2015" name="Antonie Van Leeuwenhoek">
        <title>Bosea vaviloviae sp. nov., a new species of slow-growing rhizobia isolated from nodules of the relict species Vavilovia formosa (Stev.) Fed.</title>
        <authorList>
            <person name="Safronova V.I."/>
            <person name="Kuznetsova I.G."/>
            <person name="Sazanova A.L."/>
            <person name="Kimeklis A.K."/>
            <person name="Belimov A.A."/>
            <person name="Andronov E.E."/>
            <person name="Pinaev A.G."/>
            <person name="Chizhevskaya E.P."/>
            <person name="Pukhaev A.R."/>
            <person name="Popov K.P."/>
            <person name="Willems A."/>
            <person name="Tikhonovich I.A."/>
        </authorList>
    </citation>
    <scope>NUCLEOTIDE SEQUENCE [LARGE SCALE GENOMIC DNA]</scope>
    <source>
        <strain evidence="8 9">Vaf18</strain>
    </source>
</reference>
<dbReference type="GO" id="GO:0051536">
    <property type="term" value="F:iron-sulfur cluster binding"/>
    <property type="evidence" value="ECO:0007669"/>
    <property type="project" value="UniProtKB-KW"/>
</dbReference>
<evidence type="ECO:0000256" key="5">
    <source>
        <dbReference type="ARBA" id="ARBA00023014"/>
    </source>
</evidence>
<dbReference type="InterPro" id="IPR007197">
    <property type="entry name" value="rSAM"/>
</dbReference>
<dbReference type="SFLD" id="SFLDG01067">
    <property type="entry name" value="SPASM/twitch_domain_containing"/>
    <property type="match status" value="1"/>
</dbReference>
<dbReference type="InterPro" id="IPR058240">
    <property type="entry name" value="rSAM_sf"/>
</dbReference>
<proteinExistence type="predicted"/>
<dbReference type="AlphaFoldDB" id="A0A1D7TVN7"/>
<dbReference type="InterPro" id="IPR023885">
    <property type="entry name" value="4Fe4S-binding_SPASM_dom"/>
</dbReference>
<organism evidence="8 9">
    <name type="scientific">Bosea vaviloviae</name>
    <dbReference type="NCBI Taxonomy" id="1526658"/>
    <lineage>
        <taxon>Bacteria</taxon>
        <taxon>Pseudomonadati</taxon>
        <taxon>Pseudomonadota</taxon>
        <taxon>Alphaproteobacteria</taxon>
        <taxon>Hyphomicrobiales</taxon>
        <taxon>Boseaceae</taxon>
        <taxon>Bosea</taxon>
    </lineage>
</organism>
<keyword evidence="3" id="KW-0479">Metal-binding</keyword>
<dbReference type="CDD" id="cd21109">
    <property type="entry name" value="SPASM"/>
    <property type="match status" value="1"/>
</dbReference>
<accession>A0A1D7TVN7</accession>